<sequence length="299" mass="33687">MFGQEPPPPRYVLNADTGKWKKRVVAAERRVRPPAAATQSTLDISLYYTMHTSKTQMEEEGRKIRVPPDVAGQIAVFEGRHNSVVSRSFSTSRWATQLVSPVVGLLCGIPLYDVYAALVKQKGVEWEKYREEPDSPACLMLSMDELYDVCKGLVHYMVDYAYLRDMFMMLPFSDENESVKLSCFFSYLVESSFHPTLNRNVEALFRAFDPDETDVISEATLTGAVLGAFAELNLFGNLRGEWERMATSLEMAGCLDLRIVDNARLLSREAVRALFCTTQHLYMAMEAIDLDGSKVKSSS</sequence>
<protein>
    <submittedName>
        <fullName evidence="1">Uncharacterized protein TCIL3000_10_220</fullName>
    </submittedName>
</protein>
<dbReference type="EMBL" id="HE575323">
    <property type="protein sequence ID" value="CCC93263.1"/>
    <property type="molecule type" value="Genomic_DNA"/>
</dbReference>
<dbReference type="InterPro" id="IPR011992">
    <property type="entry name" value="EF-hand-dom_pair"/>
</dbReference>
<reference evidence="1" key="1">
    <citation type="journal article" date="2012" name="Proc. Natl. Acad. Sci. U.S.A.">
        <title>Antigenic diversity is generated by distinct evolutionary mechanisms in African trypanosome species.</title>
        <authorList>
            <person name="Jackson A.P."/>
            <person name="Berry A."/>
            <person name="Aslett M."/>
            <person name="Allison H.C."/>
            <person name="Burton P."/>
            <person name="Vavrova-Anderson J."/>
            <person name="Brown R."/>
            <person name="Browne H."/>
            <person name="Corton N."/>
            <person name="Hauser H."/>
            <person name="Gamble J."/>
            <person name="Gilderthorp R."/>
            <person name="Marcello L."/>
            <person name="McQuillan J."/>
            <person name="Otto T.D."/>
            <person name="Quail M.A."/>
            <person name="Sanders M.J."/>
            <person name="van Tonder A."/>
            <person name="Ginger M.L."/>
            <person name="Field M.C."/>
            <person name="Barry J.D."/>
            <person name="Hertz-Fowler C."/>
            <person name="Berriman M."/>
        </authorList>
    </citation>
    <scope>NUCLEOTIDE SEQUENCE</scope>
    <source>
        <strain evidence="1">IL3000</strain>
    </source>
</reference>
<organism evidence="1">
    <name type="scientific">Trypanosoma congolense (strain IL3000)</name>
    <dbReference type="NCBI Taxonomy" id="1068625"/>
    <lineage>
        <taxon>Eukaryota</taxon>
        <taxon>Discoba</taxon>
        <taxon>Euglenozoa</taxon>
        <taxon>Kinetoplastea</taxon>
        <taxon>Metakinetoplastina</taxon>
        <taxon>Trypanosomatida</taxon>
        <taxon>Trypanosomatidae</taxon>
        <taxon>Trypanosoma</taxon>
        <taxon>Nannomonas</taxon>
    </lineage>
</organism>
<name>G0UV49_TRYCI</name>
<proteinExistence type="predicted"/>
<accession>G0UV49</accession>
<dbReference type="SUPFAM" id="SSF47473">
    <property type="entry name" value="EF-hand"/>
    <property type="match status" value="1"/>
</dbReference>
<evidence type="ECO:0000313" key="1">
    <source>
        <dbReference type="EMBL" id="CCC93263.1"/>
    </source>
</evidence>
<gene>
    <name evidence="1" type="ORF">TCIL3000_10_220</name>
</gene>
<dbReference type="AlphaFoldDB" id="G0UV49"/>
<dbReference type="VEuPathDB" id="TriTrypDB:TcIL3000_10_220"/>